<dbReference type="PANTHER" id="PTHR10459">
    <property type="entry name" value="DNA LIGASE"/>
    <property type="match status" value="1"/>
</dbReference>
<evidence type="ECO:0000256" key="5">
    <source>
        <dbReference type="ARBA" id="ARBA00022723"/>
    </source>
</evidence>
<dbReference type="FunFam" id="1.20.142.10:FF:000002">
    <property type="entry name" value="Poly [ADP-ribose] polymerase"/>
    <property type="match status" value="1"/>
</dbReference>
<dbReference type="Pfam" id="PF00644">
    <property type="entry name" value="PARP"/>
    <property type="match status" value="1"/>
</dbReference>
<evidence type="ECO:0000256" key="11">
    <source>
        <dbReference type="ARBA" id="ARBA00023125"/>
    </source>
</evidence>
<evidence type="ECO:0000313" key="21">
    <source>
        <dbReference type="Proteomes" id="UP000567179"/>
    </source>
</evidence>
<dbReference type="InterPro" id="IPR012317">
    <property type="entry name" value="Poly(ADP-ribose)pol_cat_dom"/>
</dbReference>
<dbReference type="EC" id="2.4.2.-" evidence="15"/>
<keyword evidence="9" id="KW-0862">Zinc</keyword>
<evidence type="ECO:0000256" key="13">
    <source>
        <dbReference type="ARBA" id="ARBA00024347"/>
    </source>
</evidence>
<keyword evidence="21" id="KW-1185">Reference proteome</keyword>
<evidence type="ECO:0000256" key="9">
    <source>
        <dbReference type="ARBA" id="ARBA00022833"/>
    </source>
</evidence>
<dbReference type="GO" id="GO:0003950">
    <property type="term" value="F:NAD+ poly-ADP-ribosyltransferase activity"/>
    <property type="evidence" value="ECO:0007669"/>
    <property type="project" value="UniProtKB-UniRule"/>
</dbReference>
<dbReference type="SUPFAM" id="SSF47587">
    <property type="entry name" value="Domain of poly(ADP-ribose) polymerase"/>
    <property type="match status" value="1"/>
</dbReference>
<dbReference type="Gene3D" id="1.20.142.10">
    <property type="entry name" value="Poly(ADP-ribose) polymerase, regulatory domain"/>
    <property type="match status" value="1"/>
</dbReference>
<dbReference type="InterPro" id="IPR008893">
    <property type="entry name" value="WGR_domain"/>
</dbReference>
<keyword evidence="4" id="KW-0548">Nucleotidyltransferase</keyword>
<dbReference type="InterPro" id="IPR004102">
    <property type="entry name" value="Poly(ADP-ribose)pol_reg_dom"/>
</dbReference>
<keyword evidence="8" id="KW-0863">Zinc-finger</keyword>
<dbReference type="Pfam" id="PF05406">
    <property type="entry name" value="WGR"/>
    <property type="match status" value="1"/>
</dbReference>
<gene>
    <name evidence="20" type="ORF">D9619_012829</name>
</gene>
<dbReference type="Gene3D" id="2.20.140.10">
    <property type="entry name" value="WGR domain"/>
    <property type="match status" value="1"/>
</dbReference>
<evidence type="ECO:0000256" key="12">
    <source>
        <dbReference type="ARBA" id="ARBA00023242"/>
    </source>
</evidence>
<comment type="subcellular location">
    <subcellularLocation>
        <location evidence="1">Nucleus</location>
    </subcellularLocation>
</comment>
<evidence type="ECO:0000256" key="7">
    <source>
        <dbReference type="ARBA" id="ARBA00022765"/>
    </source>
</evidence>
<dbReference type="FunFam" id="3.90.228.10:FF:000002">
    <property type="entry name" value="Poly [ADP-ribose] polymerase"/>
    <property type="match status" value="1"/>
</dbReference>
<feature type="region of interest" description="Disordered" evidence="16">
    <location>
        <begin position="258"/>
        <end position="290"/>
    </location>
</feature>
<comment type="similarity">
    <text evidence="13">Belongs to the ARTD/PARP family.</text>
</comment>
<dbReference type="GO" id="GO:0005730">
    <property type="term" value="C:nucleolus"/>
    <property type="evidence" value="ECO:0007669"/>
    <property type="project" value="TreeGrafter"/>
</dbReference>
<dbReference type="GO" id="GO:1990404">
    <property type="term" value="F:NAD+-protein mono-ADP-ribosyltransferase activity"/>
    <property type="evidence" value="ECO:0007669"/>
    <property type="project" value="TreeGrafter"/>
</dbReference>
<accession>A0A8H5AQD4</accession>
<evidence type="ECO:0000259" key="18">
    <source>
        <dbReference type="PROSITE" id="PS51060"/>
    </source>
</evidence>
<feature type="domain" description="WGR" evidence="19">
    <location>
        <begin position="154"/>
        <end position="254"/>
    </location>
</feature>
<dbReference type="SMART" id="SM00773">
    <property type="entry name" value="WGR"/>
    <property type="match status" value="1"/>
</dbReference>
<name>A0A8H5AQD4_9AGAR</name>
<dbReference type="PROSITE" id="PS51060">
    <property type="entry name" value="PARP_ALPHA_HD"/>
    <property type="match status" value="1"/>
</dbReference>
<reference evidence="20 21" key="1">
    <citation type="journal article" date="2020" name="ISME J.">
        <title>Uncovering the hidden diversity of litter-decomposition mechanisms in mushroom-forming fungi.</title>
        <authorList>
            <person name="Floudas D."/>
            <person name="Bentzer J."/>
            <person name="Ahren D."/>
            <person name="Johansson T."/>
            <person name="Persson P."/>
            <person name="Tunlid A."/>
        </authorList>
    </citation>
    <scope>NUCLEOTIDE SEQUENCE [LARGE SCALE GENOMIC DNA]</scope>
    <source>
        <strain evidence="20 21">CBS 101986</strain>
    </source>
</reference>
<evidence type="ECO:0000256" key="15">
    <source>
        <dbReference type="RuleBase" id="RU362114"/>
    </source>
</evidence>
<proteinExistence type="inferred from homology"/>
<dbReference type="SUPFAM" id="SSF56399">
    <property type="entry name" value="ADP-ribosylation"/>
    <property type="match status" value="1"/>
</dbReference>
<keyword evidence="11" id="KW-0238">DNA-binding</keyword>
<feature type="domain" description="PARP catalytic" evidence="17">
    <location>
        <begin position="426"/>
        <end position="660"/>
    </location>
</feature>
<dbReference type="InterPro" id="IPR036930">
    <property type="entry name" value="WGR_dom_sf"/>
</dbReference>
<dbReference type="InterPro" id="IPR050800">
    <property type="entry name" value="ARTD/PARP"/>
</dbReference>
<feature type="domain" description="PARP alpha-helical" evidence="18">
    <location>
        <begin position="287"/>
        <end position="413"/>
    </location>
</feature>
<dbReference type="GO" id="GO:0070212">
    <property type="term" value="P:protein poly-ADP-ribosylation"/>
    <property type="evidence" value="ECO:0007669"/>
    <property type="project" value="TreeGrafter"/>
</dbReference>
<protein>
    <recommendedName>
        <fullName evidence="15">Poly [ADP-ribose] polymerase</fullName>
        <shortName evidence="15">PARP</shortName>
        <ecNumber evidence="15">2.4.2.-</ecNumber>
    </recommendedName>
</protein>
<evidence type="ECO:0000256" key="8">
    <source>
        <dbReference type="ARBA" id="ARBA00022771"/>
    </source>
</evidence>
<dbReference type="AlphaFoldDB" id="A0A8H5AQD4"/>
<dbReference type="GO" id="GO:0006302">
    <property type="term" value="P:double-strand break repair"/>
    <property type="evidence" value="ECO:0007669"/>
    <property type="project" value="TreeGrafter"/>
</dbReference>
<keyword evidence="5" id="KW-0479">Metal-binding</keyword>
<dbReference type="Proteomes" id="UP000567179">
    <property type="component" value="Unassembled WGS sequence"/>
</dbReference>
<dbReference type="GO" id="GO:0008270">
    <property type="term" value="F:zinc ion binding"/>
    <property type="evidence" value="ECO:0007669"/>
    <property type="project" value="UniProtKB-KW"/>
</dbReference>
<comment type="catalytic activity">
    <reaction evidence="14">
        <text>NAD(+) + (ADP-D-ribosyl)n-acceptor = nicotinamide + (ADP-D-ribosyl)n+1-acceptor + H(+).</text>
        <dbReference type="EC" id="2.4.2.30"/>
    </reaction>
</comment>
<evidence type="ECO:0000259" key="19">
    <source>
        <dbReference type="PROSITE" id="PS51977"/>
    </source>
</evidence>
<comment type="caution">
    <text evidence="20">The sequence shown here is derived from an EMBL/GenBank/DDBJ whole genome shotgun (WGS) entry which is preliminary data.</text>
</comment>
<dbReference type="CDD" id="cd07997">
    <property type="entry name" value="WGR_PARP"/>
    <property type="match status" value="1"/>
</dbReference>
<sequence>MPPRKKATSDAPAAPTRRSTRGAATAAAAPVPNKRPHESDAEDDADDAPVANAKPASKKTKTKAGDVATAGASSSKATKKKTTKKDAPAAGDDDEEADPKPTSKKVKAAAKPVSKMAAAVQDDEDDEDKEDPKMITVIKRGAAPVDPPCGKTTTHQVYATDTEVYDAMLNQTDVSGNANKNKFYVIQLLHTIGNKEGGCLLHTRWGRVGDIGQQQAKGPFPTSTAINEFKKQFKAKAGVNWEDRRGMVPKKGKYTFLERDYNDDEDEEQEKKKKKKDDDDDGAPVPPSSLADEVQDLCKLLFSTSLMDAHLSSMNYDAKKLPLGKLAKSTILGGFAALKSLAEVINDPSGLTATGHGGHRAACEHFSSAYYSIIPHDFGRNRPLVIDNATTLKRELDLVDALGDMEVASKLLKSTIHTDASGNPVNPIDANFRSLGLTSMAPVARSSQEFTNLEKYVHETHGSTHHIRVKVQNIYKVERAGETEAWKKAGYDALPDGDRMLLWHGSRTTNFAGILKQGLRIAPPEAPVSGYMFGKGVYFADMMSKSANYCYAHLSNNTGLLLLCEVAAKPFYELKGSAYDADQQCKKAQKLATKGIGRTAPTEWKDAGRALNNPELVGCDMPAGPGKDLNLGHDVYLQYNEYIVYDPSQIRLKYLLMVNM</sequence>
<keyword evidence="10 15" id="KW-0520">NAD</keyword>
<evidence type="ECO:0000256" key="6">
    <source>
        <dbReference type="ARBA" id="ARBA00022737"/>
    </source>
</evidence>
<organism evidence="20 21">
    <name type="scientific">Psilocybe cf. subviscida</name>
    <dbReference type="NCBI Taxonomy" id="2480587"/>
    <lineage>
        <taxon>Eukaryota</taxon>
        <taxon>Fungi</taxon>
        <taxon>Dikarya</taxon>
        <taxon>Basidiomycota</taxon>
        <taxon>Agaricomycotina</taxon>
        <taxon>Agaricomycetes</taxon>
        <taxon>Agaricomycetidae</taxon>
        <taxon>Agaricales</taxon>
        <taxon>Agaricineae</taxon>
        <taxon>Strophariaceae</taxon>
        <taxon>Psilocybe</taxon>
    </lineage>
</organism>
<dbReference type="GO" id="GO:0016779">
    <property type="term" value="F:nucleotidyltransferase activity"/>
    <property type="evidence" value="ECO:0007669"/>
    <property type="project" value="UniProtKB-KW"/>
</dbReference>
<dbReference type="PANTHER" id="PTHR10459:SF60">
    <property type="entry name" value="POLY [ADP-RIBOSE] POLYMERASE 2"/>
    <property type="match status" value="1"/>
</dbReference>
<keyword evidence="12" id="KW-0539">Nucleus</keyword>
<evidence type="ECO:0000256" key="10">
    <source>
        <dbReference type="ARBA" id="ARBA00023027"/>
    </source>
</evidence>
<dbReference type="PROSITE" id="PS51977">
    <property type="entry name" value="WGR"/>
    <property type="match status" value="1"/>
</dbReference>
<dbReference type="OrthoDB" id="2017365at2759"/>
<dbReference type="SUPFAM" id="SSF142921">
    <property type="entry name" value="WGR domain-like"/>
    <property type="match status" value="1"/>
</dbReference>
<feature type="region of interest" description="Disordered" evidence="16">
    <location>
        <begin position="1"/>
        <end position="130"/>
    </location>
</feature>
<dbReference type="Gene3D" id="3.90.228.10">
    <property type="match status" value="1"/>
</dbReference>
<evidence type="ECO:0000313" key="20">
    <source>
        <dbReference type="EMBL" id="KAF5309111.1"/>
    </source>
</evidence>
<evidence type="ECO:0000256" key="16">
    <source>
        <dbReference type="SAM" id="MobiDB-lite"/>
    </source>
</evidence>
<keyword evidence="7" id="KW-0013">ADP-ribosylation</keyword>
<dbReference type="CDD" id="cd01437">
    <property type="entry name" value="parp_like"/>
    <property type="match status" value="1"/>
</dbReference>
<evidence type="ECO:0000256" key="2">
    <source>
        <dbReference type="ARBA" id="ARBA00022676"/>
    </source>
</evidence>
<evidence type="ECO:0000256" key="1">
    <source>
        <dbReference type="ARBA" id="ARBA00004123"/>
    </source>
</evidence>
<dbReference type="EMBL" id="JAACJJ010000060">
    <property type="protein sequence ID" value="KAF5309111.1"/>
    <property type="molecule type" value="Genomic_DNA"/>
</dbReference>
<dbReference type="Pfam" id="PF02877">
    <property type="entry name" value="PARP_reg"/>
    <property type="match status" value="1"/>
</dbReference>
<dbReference type="InterPro" id="IPR036616">
    <property type="entry name" value="Poly(ADP-ribose)pol_reg_dom_sf"/>
</dbReference>
<keyword evidence="3 15" id="KW-0808">Transferase</keyword>
<evidence type="ECO:0000259" key="17">
    <source>
        <dbReference type="PROSITE" id="PS51059"/>
    </source>
</evidence>
<dbReference type="PROSITE" id="PS51059">
    <property type="entry name" value="PARP_CATALYTIC"/>
    <property type="match status" value="1"/>
</dbReference>
<keyword evidence="2 15" id="KW-0328">Glycosyltransferase</keyword>
<evidence type="ECO:0000256" key="4">
    <source>
        <dbReference type="ARBA" id="ARBA00022695"/>
    </source>
</evidence>
<dbReference type="GO" id="GO:0003677">
    <property type="term" value="F:DNA binding"/>
    <property type="evidence" value="ECO:0007669"/>
    <property type="project" value="UniProtKB-KW"/>
</dbReference>
<feature type="compositionally biased region" description="Low complexity" evidence="16">
    <location>
        <begin position="109"/>
        <end position="120"/>
    </location>
</feature>
<evidence type="ECO:0000256" key="3">
    <source>
        <dbReference type="ARBA" id="ARBA00022679"/>
    </source>
</evidence>
<evidence type="ECO:0000256" key="14">
    <source>
        <dbReference type="ARBA" id="ARBA00033987"/>
    </source>
</evidence>
<keyword evidence="6" id="KW-0677">Repeat</keyword>
<feature type="compositionally biased region" description="Low complexity" evidence="16">
    <location>
        <begin position="11"/>
        <end position="30"/>
    </location>
</feature>